<evidence type="ECO:0000313" key="2">
    <source>
        <dbReference type="Proteomes" id="UP000006383"/>
    </source>
</evidence>
<gene>
    <name evidence="1" type="ordered locus">BOV_A0585</name>
</gene>
<reference evidence="2" key="1">
    <citation type="journal article" date="2009" name="PLoS ONE">
        <title>Genome degradation in Brucella ovis corresponds with narrowing of its host range and tissue tropism.</title>
        <authorList>
            <person name="Tsolis R.M."/>
            <person name="Seshadri R."/>
            <person name="Santos R.L."/>
            <person name="Sangari F.J."/>
            <person name="Lobo J.M."/>
            <person name="de Jong M.F."/>
            <person name="Ren Q."/>
            <person name="Myers G."/>
            <person name="Brinkac L.M."/>
            <person name="Nelson W.C."/>
            <person name="Deboy R.T."/>
            <person name="Angiuoli S."/>
            <person name="Khouri H."/>
            <person name="Dimitrov G."/>
            <person name="Robinson J.R."/>
            <person name="Mulligan S."/>
            <person name="Walker R.L."/>
            <person name="Elzer P.E."/>
            <person name="Hassan K.A."/>
            <person name="Paulsen I.T."/>
        </authorList>
    </citation>
    <scope>NUCLEOTIDE SEQUENCE [LARGE SCALE GENOMIC DNA]</scope>
    <source>
        <strain evidence="2">ATCC 25840 / 63/290 / NCTC 10512</strain>
    </source>
</reference>
<accession>A0A0H3AU17</accession>
<dbReference type="AlphaFoldDB" id="A0A0H3AU17"/>
<proteinExistence type="predicted"/>
<keyword evidence="2" id="KW-1185">Reference proteome</keyword>
<dbReference type="HOGENOM" id="CLU_2970421_0_0_5"/>
<evidence type="ECO:0000313" key="1">
    <source>
        <dbReference type="EMBL" id="ABQ62277.1"/>
    </source>
</evidence>
<organism evidence="1 2">
    <name type="scientific">Brucella ovis (strain ATCC 25840 / 63/290 / NCTC 10512)</name>
    <dbReference type="NCBI Taxonomy" id="444178"/>
    <lineage>
        <taxon>Bacteria</taxon>
        <taxon>Pseudomonadati</taxon>
        <taxon>Pseudomonadota</taxon>
        <taxon>Alphaproteobacteria</taxon>
        <taxon>Hyphomicrobiales</taxon>
        <taxon>Brucellaceae</taxon>
        <taxon>Brucella/Ochrobactrum group</taxon>
        <taxon>Brucella</taxon>
    </lineage>
</organism>
<dbReference type="Proteomes" id="UP000006383">
    <property type="component" value="Chromosome II"/>
</dbReference>
<protein>
    <submittedName>
        <fullName evidence="1">Uncharacterized protein</fullName>
    </submittedName>
</protein>
<dbReference type="EMBL" id="CP000709">
    <property type="protein sequence ID" value="ABQ62277.1"/>
    <property type="molecule type" value="Genomic_DNA"/>
</dbReference>
<sequence length="58" mass="6887">MIINACHYYGLNLEEITVRYNDKDQKENFQQDGSRKNAIAHQPCRALLHLKLKYFSFV</sequence>
<name>A0A0H3AU17_BRUO2</name>
<dbReference type="KEGG" id="bov:BOV_A0585"/>